<evidence type="ECO:0000256" key="2">
    <source>
        <dbReference type="ARBA" id="ARBA00023125"/>
    </source>
</evidence>
<reference evidence="5" key="1">
    <citation type="journal article" date="2015" name="Front. Microbiol.">
        <title>Combining genomic sequencing methods to explore viral diversity and reveal potential virus-host interactions.</title>
        <authorList>
            <person name="Chow C.E."/>
            <person name="Winget D.M."/>
            <person name="White R.A.III."/>
            <person name="Hallam S.J."/>
            <person name="Suttle C.A."/>
        </authorList>
    </citation>
    <scope>NUCLEOTIDE SEQUENCE</scope>
    <source>
        <strain evidence="5">H4084944</strain>
    </source>
</reference>
<dbReference type="Gene3D" id="1.10.150.130">
    <property type="match status" value="1"/>
</dbReference>
<dbReference type="InterPro" id="IPR050090">
    <property type="entry name" value="Tyrosine_recombinase_XerCD"/>
</dbReference>
<feature type="domain" description="Tyr recombinase" evidence="4">
    <location>
        <begin position="204"/>
        <end position="383"/>
    </location>
</feature>
<accession>A0A0F7L5T4</accession>
<dbReference type="PANTHER" id="PTHR30349">
    <property type="entry name" value="PHAGE INTEGRASE-RELATED"/>
    <property type="match status" value="1"/>
</dbReference>
<comment type="similarity">
    <text evidence="1">Belongs to the 'phage' integrase family.</text>
</comment>
<keyword evidence="2" id="KW-0238">DNA-binding</keyword>
<reference evidence="5" key="2">
    <citation type="submission" date="2015-03" db="EMBL/GenBank/DDBJ databases">
        <authorList>
            <person name="Chow C.-E.T."/>
            <person name="Winget D.M."/>
            <person name="White R.A.III."/>
            <person name="Hallam S.J."/>
            <person name="Suttle C.A."/>
        </authorList>
    </citation>
    <scope>NUCLEOTIDE SEQUENCE</scope>
    <source>
        <strain evidence="5">H4084944</strain>
    </source>
</reference>
<evidence type="ECO:0000259" key="4">
    <source>
        <dbReference type="PROSITE" id="PS51898"/>
    </source>
</evidence>
<proteinExistence type="inferred from homology"/>
<evidence type="ECO:0000256" key="1">
    <source>
        <dbReference type="ARBA" id="ARBA00008857"/>
    </source>
</evidence>
<dbReference type="InterPro" id="IPR002104">
    <property type="entry name" value="Integrase_catalytic"/>
</dbReference>
<dbReference type="InterPro" id="IPR013762">
    <property type="entry name" value="Integrase-like_cat_sf"/>
</dbReference>
<sequence>MDTEQKQKATIKRGDAAEIIAALKLSKLPYMKTDFSQHGTLRVSVRRHGKTIRLKSKPMSPEFYVEYGVAVGELSSMAPINITFRRDTLGWLIDDYMRSGRFLALAENTRLVRGRVLRQISDEFGDLKYVQINRFDVEKIRARKLSEKKPAAAEHRRKFLSQVFRHAQVTGLIDHDPFVGVEKPSDNPALRAHTHTSADGTRYSGHWTWTAEQVEQFFAYWPPGSAPHICMSLMFHLGVRISDAQKLGPRNEVGDRMVFTTEKRVGKERRGVDLNLPISPDLRAAIDAAREANCVSLDNYVLNRFGKPFTQKSLSHWFSERCKMAGLPVECTAHGVRKALAKILAEHGATSSELKATFGWTTSKLADLYTDQANKKDLATSGLERLRNVSVSPVAEKLSHLSTKSQKSGNR</sequence>
<dbReference type="EMBL" id="KR029590">
    <property type="protein sequence ID" value="AKH47265.1"/>
    <property type="molecule type" value="Genomic_DNA"/>
</dbReference>
<dbReference type="InterPro" id="IPR011010">
    <property type="entry name" value="DNA_brk_join_enz"/>
</dbReference>
<dbReference type="GO" id="GO:0003677">
    <property type="term" value="F:DNA binding"/>
    <property type="evidence" value="ECO:0007669"/>
    <property type="project" value="UniProtKB-KW"/>
</dbReference>
<dbReference type="Pfam" id="PF00589">
    <property type="entry name" value="Phage_integrase"/>
    <property type="match status" value="1"/>
</dbReference>
<dbReference type="GO" id="GO:0015074">
    <property type="term" value="P:DNA integration"/>
    <property type="evidence" value="ECO:0007669"/>
    <property type="project" value="InterPro"/>
</dbReference>
<evidence type="ECO:0000256" key="3">
    <source>
        <dbReference type="ARBA" id="ARBA00023172"/>
    </source>
</evidence>
<name>A0A0F7L5T4_9VIRU</name>
<dbReference type="PANTHER" id="PTHR30349:SF64">
    <property type="entry name" value="PROPHAGE INTEGRASE INTD-RELATED"/>
    <property type="match status" value="1"/>
</dbReference>
<organism evidence="5">
    <name type="scientific">uncultured marine virus</name>
    <dbReference type="NCBI Taxonomy" id="186617"/>
    <lineage>
        <taxon>Viruses</taxon>
        <taxon>environmental samples</taxon>
    </lineage>
</organism>
<dbReference type="PROSITE" id="PS51898">
    <property type="entry name" value="TYR_RECOMBINASE"/>
    <property type="match status" value="1"/>
</dbReference>
<evidence type="ECO:0000313" key="5">
    <source>
        <dbReference type="EMBL" id="AKH47265.1"/>
    </source>
</evidence>
<dbReference type="GO" id="GO:0006310">
    <property type="term" value="P:DNA recombination"/>
    <property type="evidence" value="ECO:0007669"/>
    <property type="project" value="UniProtKB-KW"/>
</dbReference>
<protein>
    <submittedName>
        <fullName evidence="5">Integrase family protein</fullName>
    </submittedName>
</protein>
<keyword evidence="3" id="KW-0233">DNA recombination</keyword>
<dbReference type="Gene3D" id="1.10.443.10">
    <property type="entry name" value="Intergrase catalytic core"/>
    <property type="match status" value="1"/>
</dbReference>
<dbReference type="InterPro" id="IPR010998">
    <property type="entry name" value="Integrase_recombinase_N"/>
</dbReference>
<dbReference type="SUPFAM" id="SSF56349">
    <property type="entry name" value="DNA breaking-rejoining enzymes"/>
    <property type="match status" value="1"/>
</dbReference>